<evidence type="ECO:0000256" key="1">
    <source>
        <dbReference type="ARBA" id="ARBA00004434"/>
    </source>
</evidence>
<keyword evidence="9" id="KW-0472">Membrane</keyword>
<dbReference type="Pfam" id="PF09731">
    <property type="entry name" value="Mitofilin"/>
    <property type="match status" value="1"/>
</dbReference>
<evidence type="ECO:0000256" key="7">
    <source>
        <dbReference type="ARBA" id="ARBA00023054"/>
    </source>
</evidence>
<accession>A0A9P6C9V2</accession>
<feature type="compositionally biased region" description="Basic and acidic residues" evidence="13">
    <location>
        <begin position="171"/>
        <end position="181"/>
    </location>
</feature>
<evidence type="ECO:0000256" key="12">
    <source>
        <dbReference type="SAM" id="Coils"/>
    </source>
</evidence>
<keyword evidence="5 11" id="KW-0999">Mitochondrion inner membrane</keyword>
<evidence type="ECO:0000313" key="15">
    <source>
        <dbReference type="Proteomes" id="UP000807342"/>
    </source>
</evidence>
<evidence type="ECO:0000256" key="11">
    <source>
        <dbReference type="RuleBase" id="RU363000"/>
    </source>
</evidence>
<evidence type="ECO:0000256" key="10">
    <source>
        <dbReference type="ARBA" id="ARBA00025571"/>
    </source>
</evidence>
<dbReference type="PANTHER" id="PTHR15415">
    <property type="entry name" value="MITOFILIN"/>
    <property type="match status" value="1"/>
</dbReference>
<protein>
    <recommendedName>
        <fullName evidence="3 11">MICOS complex subunit MIC60</fullName>
    </recommendedName>
    <alternativeName>
        <fullName evidence="11">Mitofilin</fullName>
    </alternativeName>
</protein>
<feature type="compositionally biased region" description="Basic and acidic residues" evidence="13">
    <location>
        <begin position="43"/>
        <end position="55"/>
    </location>
</feature>
<comment type="function">
    <text evidence="10">Component of the MICOS complex, a large protein complex of the mitochondrial inner membrane that plays crucial roles in the maintenance of crista junctions, inner membrane architecture, and formation of contact sites to the outer membrane. Plays a role in keeping cristae membranes connected to the inner boundary membrane. Also promotes protein import via the mitochondrial intermembrane space assembly (MIA) pathway.</text>
</comment>
<keyword evidence="4 11" id="KW-0812">Transmembrane</keyword>
<evidence type="ECO:0000256" key="8">
    <source>
        <dbReference type="ARBA" id="ARBA00023128"/>
    </source>
</evidence>
<evidence type="ECO:0000256" key="9">
    <source>
        <dbReference type="ARBA" id="ARBA00023136"/>
    </source>
</evidence>
<feature type="coiled-coil region" evidence="12">
    <location>
        <begin position="238"/>
        <end position="284"/>
    </location>
</feature>
<gene>
    <name evidence="14" type="ORF">P691DRAFT_45889</name>
</gene>
<comment type="subunit">
    <text evidence="11">Component of the mitochondrial contact site and cristae organizing system (MICOS) complex.</text>
</comment>
<feature type="region of interest" description="Disordered" evidence="13">
    <location>
        <begin position="131"/>
        <end position="181"/>
    </location>
</feature>
<evidence type="ECO:0000256" key="3">
    <source>
        <dbReference type="ARBA" id="ARBA00018116"/>
    </source>
</evidence>
<organism evidence="14 15">
    <name type="scientific">Macrolepiota fuliginosa MF-IS2</name>
    <dbReference type="NCBI Taxonomy" id="1400762"/>
    <lineage>
        <taxon>Eukaryota</taxon>
        <taxon>Fungi</taxon>
        <taxon>Dikarya</taxon>
        <taxon>Basidiomycota</taxon>
        <taxon>Agaricomycotina</taxon>
        <taxon>Agaricomycetes</taxon>
        <taxon>Agaricomycetidae</taxon>
        <taxon>Agaricales</taxon>
        <taxon>Agaricineae</taxon>
        <taxon>Agaricaceae</taxon>
        <taxon>Macrolepiota</taxon>
    </lineage>
</organism>
<dbReference type="InterPro" id="IPR019133">
    <property type="entry name" value="MIC60"/>
</dbReference>
<dbReference type="EMBL" id="MU151061">
    <property type="protein sequence ID" value="KAF9453503.1"/>
    <property type="molecule type" value="Genomic_DNA"/>
</dbReference>
<feature type="compositionally biased region" description="Polar residues" evidence="13">
    <location>
        <begin position="77"/>
        <end position="91"/>
    </location>
</feature>
<name>A0A9P6C9V2_9AGAR</name>
<keyword evidence="8 11" id="KW-0496">Mitochondrion</keyword>
<evidence type="ECO:0000256" key="6">
    <source>
        <dbReference type="ARBA" id="ARBA00022989"/>
    </source>
</evidence>
<evidence type="ECO:0000256" key="2">
    <source>
        <dbReference type="ARBA" id="ARBA00010877"/>
    </source>
</evidence>
<feature type="region of interest" description="Disordered" evidence="13">
    <location>
        <begin position="43"/>
        <end position="100"/>
    </location>
</feature>
<evidence type="ECO:0000256" key="4">
    <source>
        <dbReference type="ARBA" id="ARBA00022692"/>
    </source>
</evidence>
<dbReference type="PANTHER" id="PTHR15415:SF7">
    <property type="entry name" value="MICOS COMPLEX SUBUNIT MIC60"/>
    <property type="match status" value="1"/>
</dbReference>
<evidence type="ECO:0000313" key="14">
    <source>
        <dbReference type="EMBL" id="KAF9453503.1"/>
    </source>
</evidence>
<keyword evidence="15" id="KW-1185">Reference proteome</keyword>
<comment type="caution">
    <text evidence="14">The sequence shown here is derived from an EMBL/GenBank/DDBJ whole genome shotgun (WGS) entry which is preliminary data.</text>
</comment>
<comment type="similarity">
    <text evidence="2 11">Belongs to the MICOS complex subunit Mic60 family.</text>
</comment>
<evidence type="ECO:0000256" key="5">
    <source>
        <dbReference type="ARBA" id="ARBA00022792"/>
    </source>
</evidence>
<dbReference type="GO" id="GO:0042407">
    <property type="term" value="P:cristae formation"/>
    <property type="evidence" value="ECO:0007669"/>
    <property type="project" value="TreeGrafter"/>
</dbReference>
<dbReference type="OrthoDB" id="10261039at2759"/>
<proteinExistence type="inferred from homology"/>
<keyword evidence="6" id="KW-1133">Transmembrane helix</keyword>
<comment type="subcellular location">
    <subcellularLocation>
        <location evidence="1 11">Mitochondrion inner membrane</location>
        <topology evidence="1 11">Single-pass membrane protein</topology>
    </subcellularLocation>
</comment>
<dbReference type="Proteomes" id="UP000807342">
    <property type="component" value="Unassembled WGS sequence"/>
</dbReference>
<keyword evidence="7 12" id="KW-0175">Coiled coil</keyword>
<evidence type="ECO:0000256" key="13">
    <source>
        <dbReference type="SAM" id="MobiDB-lite"/>
    </source>
</evidence>
<dbReference type="GO" id="GO:0061617">
    <property type="term" value="C:MICOS complex"/>
    <property type="evidence" value="ECO:0007669"/>
    <property type="project" value="TreeGrafter"/>
</dbReference>
<dbReference type="AlphaFoldDB" id="A0A9P6C9V2"/>
<sequence length="572" mass="63343">MLEYAETHGWDNLTVDDVIEFSTETFVTTYSFVSDLVKKVTGETAGPKEEVEKKPQGSKAAATKAITEGPKRVEKTIPTSTKTEAPKSTPQPVAKSEALATPAAKVSAELEELVSRAEAAIAGKPYTAVTKPQAEAAPTVESTPSEPDVYGAPLPLGFEPPPGFKRPSPPKKAEVKSEEKVEEKKEDIQLVPLPLVAPAVSSLTESEPIISHLAGTIDNLASYLAINPTAASKATDVLETAKNDLTALAQRFEKVREDERLALEAKLDEQIREYSIKLLELEMEAQDKLDHQQEDFKKVFEEERVKIIQAYRQKLENELSTQTELINERLKEEVIAQGIELQRRWIRDIKVRVEQERGGRLAKLDELSADLKRLERIALDNASYLDDNIRIHALWSSLRTLNSAAVSSPVRKPFREELRVLRHITAAREDPIVSAALDSLEQTDVPDVGVEPFADLSTWFTNEVAPKVSEVALVPDENAGVLSYFASRALSGLRFKRHGLVAGDDVLSVLARAKYHLNEKDLDSATRELNQLQGPAKLLLHDWLEAARRRLEVQQTLDVVQTQATLASLLVV</sequence>
<reference evidence="14" key="1">
    <citation type="submission" date="2020-11" db="EMBL/GenBank/DDBJ databases">
        <authorList>
            <consortium name="DOE Joint Genome Institute"/>
            <person name="Ahrendt S."/>
            <person name="Riley R."/>
            <person name="Andreopoulos W."/>
            <person name="Labutti K."/>
            <person name="Pangilinan J."/>
            <person name="Ruiz-Duenas F.J."/>
            <person name="Barrasa J.M."/>
            <person name="Sanchez-Garcia M."/>
            <person name="Camarero S."/>
            <person name="Miyauchi S."/>
            <person name="Serrano A."/>
            <person name="Linde D."/>
            <person name="Babiker R."/>
            <person name="Drula E."/>
            <person name="Ayuso-Fernandez I."/>
            <person name="Pacheco R."/>
            <person name="Padilla G."/>
            <person name="Ferreira P."/>
            <person name="Barriuso J."/>
            <person name="Kellner H."/>
            <person name="Castanera R."/>
            <person name="Alfaro M."/>
            <person name="Ramirez L."/>
            <person name="Pisabarro A.G."/>
            <person name="Kuo A."/>
            <person name="Tritt A."/>
            <person name="Lipzen A."/>
            <person name="He G."/>
            <person name="Yan M."/>
            <person name="Ng V."/>
            <person name="Cullen D."/>
            <person name="Martin F."/>
            <person name="Rosso M.-N."/>
            <person name="Henrissat B."/>
            <person name="Hibbett D."/>
            <person name="Martinez A.T."/>
            <person name="Grigoriev I.V."/>
        </authorList>
    </citation>
    <scope>NUCLEOTIDE SEQUENCE</scope>
    <source>
        <strain evidence="14">MF-IS2</strain>
    </source>
</reference>